<evidence type="ECO:0000313" key="2">
    <source>
        <dbReference type="Proteomes" id="UP000233556"/>
    </source>
</evidence>
<organism evidence="1 2">
    <name type="scientific">Limosa lapponica baueri</name>
    <dbReference type="NCBI Taxonomy" id="1758121"/>
    <lineage>
        <taxon>Eukaryota</taxon>
        <taxon>Metazoa</taxon>
        <taxon>Chordata</taxon>
        <taxon>Craniata</taxon>
        <taxon>Vertebrata</taxon>
        <taxon>Euteleostomi</taxon>
        <taxon>Archelosauria</taxon>
        <taxon>Archosauria</taxon>
        <taxon>Dinosauria</taxon>
        <taxon>Saurischia</taxon>
        <taxon>Theropoda</taxon>
        <taxon>Coelurosauria</taxon>
        <taxon>Aves</taxon>
        <taxon>Neognathae</taxon>
        <taxon>Neoaves</taxon>
        <taxon>Charadriiformes</taxon>
        <taxon>Scolopacidae</taxon>
        <taxon>Limosa</taxon>
    </lineage>
</organism>
<dbReference type="EMBL" id="KZ505747">
    <property type="protein sequence ID" value="PKU45696.1"/>
    <property type="molecule type" value="Genomic_DNA"/>
</dbReference>
<protein>
    <submittedName>
        <fullName evidence="1">Uncharacterized protein</fullName>
    </submittedName>
</protein>
<proteinExistence type="predicted"/>
<reference evidence="2" key="2">
    <citation type="submission" date="2017-12" db="EMBL/GenBank/DDBJ databases">
        <title>Genome sequence of the Bar-tailed Godwit (Limosa lapponica baueri).</title>
        <authorList>
            <person name="Lima N.C.B."/>
            <person name="Parody-Merino A.M."/>
            <person name="Battley P.F."/>
            <person name="Fidler A.E."/>
            <person name="Prosdocimi F."/>
        </authorList>
    </citation>
    <scope>NUCLEOTIDE SEQUENCE [LARGE SCALE GENOMIC DNA]</scope>
</reference>
<evidence type="ECO:0000313" key="1">
    <source>
        <dbReference type="EMBL" id="PKU45696.1"/>
    </source>
</evidence>
<reference evidence="2" key="1">
    <citation type="submission" date="2017-11" db="EMBL/GenBank/DDBJ databases">
        <authorList>
            <person name="Lima N.C."/>
            <person name="Parody-Merino A.M."/>
            <person name="Battley P.F."/>
            <person name="Fidler A.E."/>
            <person name="Prosdocimi F."/>
        </authorList>
    </citation>
    <scope>NUCLEOTIDE SEQUENCE [LARGE SCALE GENOMIC DNA]</scope>
</reference>
<gene>
    <name evidence="1" type="ORF">llap_3992</name>
</gene>
<dbReference type="AlphaFoldDB" id="A0A2I0UI37"/>
<keyword evidence="2" id="KW-1185">Reference proteome</keyword>
<sequence length="125" mass="14078">MMHQGRMQKAHVEQMSHGPLRAGITATQALPGRVHQVAMDNRRFLNCLTEQSPVTLYTVTTLGIFITKNSMSEDKKYCNDFATEHTEGSFKESYCLFSNFVLYSPSSNAALRSDVCNIRQQEIGL</sequence>
<name>A0A2I0UI37_LIMLA</name>
<dbReference type="Proteomes" id="UP000233556">
    <property type="component" value="Unassembled WGS sequence"/>
</dbReference>
<accession>A0A2I0UI37</accession>